<accession>A0A0L1J659</accession>
<dbReference type="OrthoDB" id="4498277at2759"/>
<keyword evidence="1" id="KW-0732">Signal</keyword>
<feature type="chain" id="PRO_5005553448" evidence="1">
    <location>
        <begin position="18"/>
        <end position="103"/>
    </location>
</feature>
<name>A0A0L1J659_ASPN3</name>
<dbReference type="AlphaFoldDB" id="A0A0L1J659"/>
<organism evidence="2 3">
    <name type="scientific">Aspergillus nomiae NRRL (strain ATCC 15546 / NRRL 13137 / CBS 260.88 / M93)</name>
    <dbReference type="NCBI Taxonomy" id="1509407"/>
    <lineage>
        <taxon>Eukaryota</taxon>
        <taxon>Fungi</taxon>
        <taxon>Dikarya</taxon>
        <taxon>Ascomycota</taxon>
        <taxon>Pezizomycotina</taxon>
        <taxon>Eurotiomycetes</taxon>
        <taxon>Eurotiomycetidae</taxon>
        <taxon>Eurotiales</taxon>
        <taxon>Aspergillaceae</taxon>
        <taxon>Aspergillus</taxon>
        <taxon>Aspergillus subgen. Circumdati</taxon>
    </lineage>
</organism>
<evidence type="ECO:0000313" key="3">
    <source>
        <dbReference type="Proteomes" id="UP000037505"/>
    </source>
</evidence>
<evidence type="ECO:0000256" key="1">
    <source>
        <dbReference type="SAM" id="SignalP"/>
    </source>
</evidence>
<dbReference type="STRING" id="1509407.A0A0L1J659"/>
<evidence type="ECO:0000313" key="2">
    <source>
        <dbReference type="EMBL" id="KNG87227.1"/>
    </source>
</evidence>
<dbReference type="GeneID" id="26806628"/>
<gene>
    <name evidence="2" type="ORF">ANOM_004824</name>
</gene>
<reference evidence="2 3" key="1">
    <citation type="submission" date="2014-06" db="EMBL/GenBank/DDBJ databases">
        <title>The Genome of the Aflatoxigenic Filamentous Fungus Aspergillus nomius.</title>
        <authorList>
            <person name="Moore M.G."/>
            <person name="Shannon B.M."/>
            <person name="Brian M.M."/>
        </authorList>
    </citation>
    <scope>NUCLEOTIDE SEQUENCE [LARGE SCALE GENOMIC DNA]</scope>
    <source>
        <strain evidence="2 3">NRRL 13137</strain>
    </source>
</reference>
<dbReference type="EMBL" id="JNOM01000088">
    <property type="protein sequence ID" value="KNG87227.1"/>
    <property type="molecule type" value="Genomic_DNA"/>
</dbReference>
<feature type="signal peptide" evidence="1">
    <location>
        <begin position="1"/>
        <end position="17"/>
    </location>
</feature>
<dbReference type="RefSeq" id="XP_015408150.1">
    <property type="nucleotide sequence ID" value="XM_015550081.1"/>
</dbReference>
<proteinExistence type="predicted"/>
<dbReference type="Proteomes" id="UP000037505">
    <property type="component" value="Unassembled WGS sequence"/>
</dbReference>
<sequence length="103" mass="10971">MQFSLFLSVVFTTAVAAQSTIAIVYLDPQFAGLSQQIISTEQCVPIDPNTMPPEVGSIQVASGVQCTTYFDPACQNPNQHLLGTLSNIPGSPDAQSLLCQRAQ</sequence>
<comment type="caution">
    <text evidence="2">The sequence shown here is derived from an EMBL/GenBank/DDBJ whole genome shotgun (WGS) entry which is preliminary data.</text>
</comment>
<protein>
    <submittedName>
        <fullName evidence="2">Uncharacterized protein</fullName>
    </submittedName>
</protein>
<keyword evidence="3" id="KW-1185">Reference proteome</keyword>